<evidence type="ECO:0000313" key="7">
    <source>
        <dbReference type="Ensembl" id="ENSLAFP00000018495.1"/>
    </source>
</evidence>
<dbReference type="InterPro" id="IPR003309">
    <property type="entry name" value="SCAN_dom"/>
</dbReference>
<dbReference type="InterPro" id="IPR050916">
    <property type="entry name" value="SCAN-C2H2_zinc_finger"/>
</dbReference>
<reference evidence="7" key="3">
    <citation type="submission" date="2025-09" db="UniProtKB">
        <authorList>
            <consortium name="Ensembl"/>
        </authorList>
    </citation>
    <scope>IDENTIFICATION</scope>
    <source>
        <strain evidence="7">Isolate ISIS603380</strain>
    </source>
</reference>
<keyword evidence="1 3" id="KW-0539">Nucleus</keyword>
<dbReference type="PROSITE" id="PS50804">
    <property type="entry name" value="SCAN_BOX"/>
    <property type="match status" value="1"/>
</dbReference>
<keyword evidence="2" id="KW-0479">Metal-binding</keyword>
<dbReference type="Gene3D" id="1.10.4020.10">
    <property type="entry name" value="DNA breaking-rejoining enzymes"/>
    <property type="match status" value="1"/>
</dbReference>
<dbReference type="GO" id="GO:0005634">
    <property type="term" value="C:nucleus"/>
    <property type="evidence" value="ECO:0007669"/>
    <property type="project" value="UniProtKB-SubCell"/>
</dbReference>
<dbReference type="HOGENOM" id="CLU_002678_49_10_1"/>
<evidence type="ECO:0000256" key="4">
    <source>
        <dbReference type="SAM" id="MobiDB-lite"/>
    </source>
</evidence>
<dbReference type="PANTHER" id="PTHR45935">
    <property type="entry name" value="PROTEIN ZBED8-RELATED"/>
    <property type="match status" value="1"/>
</dbReference>
<keyword evidence="2" id="KW-0863">Zinc-finger</keyword>
<proteinExistence type="predicted"/>
<dbReference type="PANTHER" id="PTHR45935:SF15">
    <property type="entry name" value="SCAN BOX DOMAIN-CONTAINING PROTEIN"/>
    <property type="match status" value="1"/>
</dbReference>
<dbReference type="Ensembl" id="ENSLAFT00000035599.1">
    <property type="protein sequence ID" value="ENSLAFP00000018495.1"/>
    <property type="gene ID" value="ENSLAFG00000028273.1"/>
</dbReference>
<dbReference type="InterPro" id="IPR013087">
    <property type="entry name" value="Znf_C2H2_type"/>
</dbReference>
<evidence type="ECO:0000256" key="1">
    <source>
        <dbReference type="ARBA" id="ARBA00023242"/>
    </source>
</evidence>
<name>G3TSD7_LOXAF</name>
<evidence type="ECO:0000259" key="5">
    <source>
        <dbReference type="PROSITE" id="PS50157"/>
    </source>
</evidence>
<feature type="domain" description="C2H2-type" evidence="5">
    <location>
        <begin position="311"/>
        <end position="331"/>
    </location>
</feature>
<dbReference type="AlphaFoldDB" id="G3TSD7"/>
<evidence type="ECO:0000256" key="3">
    <source>
        <dbReference type="PROSITE-ProRule" id="PRU00187"/>
    </source>
</evidence>
<evidence type="ECO:0000313" key="8">
    <source>
        <dbReference type="Proteomes" id="UP000007646"/>
    </source>
</evidence>
<dbReference type="GO" id="GO:0008270">
    <property type="term" value="F:zinc ion binding"/>
    <property type="evidence" value="ECO:0007669"/>
    <property type="project" value="UniProtKB-KW"/>
</dbReference>
<feature type="domain" description="SCAN box" evidence="6">
    <location>
        <begin position="49"/>
        <end position="121"/>
    </location>
</feature>
<comment type="subcellular location">
    <subcellularLocation>
        <location evidence="3">Nucleus</location>
    </subcellularLocation>
</comment>
<dbReference type="InParanoid" id="G3TSD7"/>
<feature type="compositionally biased region" description="Basic and acidic residues" evidence="4">
    <location>
        <begin position="186"/>
        <end position="195"/>
    </location>
</feature>
<feature type="region of interest" description="Disordered" evidence="4">
    <location>
        <begin position="279"/>
        <end position="303"/>
    </location>
</feature>
<dbReference type="InterPro" id="IPR038269">
    <property type="entry name" value="SCAN_sf"/>
</dbReference>
<dbReference type="FunFam" id="1.10.4020.10:FF:000004">
    <property type="entry name" value="Zinc finger and SCAN domain containing 4"/>
    <property type="match status" value="1"/>
</dbReference>
<dbReference type="Pfam" id="PF02023">
    <property type="entry name" value="SCAN"/>
    <property type="match status" value="1"/>
</dbReference>
<feature type="region of interest" description="Disordered" evidence="4">
    <location>
        <begin position="230"/>
        <end position="263"/>
    </location>
</feature>
<sequence>LVQGLRYSFKPLKNHLKGLENREFEPTQGPGVQKAEGISGLQGTPLSVFQYRNNSYARRELQRLQKLFHLWLQPEKHSKEEMISQLVLEQFMMNEQCRNRSALKEKWDSSGRNLQKFLEDLTDDFMEPPAYVHVCMQGQEALCSENMSLRDVIAHLTKQLSAETPTGEIMGTVFQTPQDPPVQTGREGEDKDDNSKLSLKTIQVNDSITSQGNGEPFLRIIQGENCPKTEEGGACWDNPESSRRAGLGTSGSQEGALGGPSHQDVPMEMEPGFISRPDVATPEPAPAHQSNEGKFPGGGHQERFYKTPKPYRCGDCPKIFNYFSQLEAHQR</sequence>
<keyword evidence="2" id="KW-0862">Zinc</keyword>
<feature type="region of interest" description="Disordered" evidence="4">
    <location>
        <begin position="171"/>
        <end position="196"/>
    </location>
</feature>
<dbReference type="OMA" id="GHENTEN"/>
<evidence type="ECO:0000259" key="6">
    <source>
        <dbReference type="PROSITE" id="PS50804"/>
    </source>
</evidence>
<dbReference type="SMART" id="SM00431">
    <property type="entry name" value="SCAN"/>
    <property type="match status" value="1"/>
</dbReference>
<dbReference type="Proteomes" id="UP000007646">
    <property type="component" value="Unassembled WGS sequence"/>
</dbReference>
<evidence type="ECO:0000256" key="2">
    <source>
        <dbReference type="PROSITE-ProRule" id="PRU00042"/>
    </source>
</evidence>
<dbReference type="eggNOG" id="KOG1721">
    <property type="taxonomic scope" value="Eukaryota"/>
</dbReference>
<dbReference type="GeneTree" id="ENSGT00390000012244"/>
<dbReference type="SUPFAM" id="SSF47353">
    <property type="entry name" value="Retrovirus capsid dimerization domain-like"/>
    <property type="match status" value="1"/>
</dbReference>
<protein>
    <submittedName>
        <fullName evidence="7">Uncharacterized protein</fullName>
    </submittedName>
</protein>
<accession>G3TSD7</accession>
<dbReference type="PROSITE" id="PS50157">
    <property type="entry name" value="ZINC_FINGER_C2H2_2"/>
    <property type="match status" value="1"/>
</dbReference>
<reference evidence="7" key="2">
    <citation type="submission" date="2025-08" db="UniProtKB">
        <authorList>
            <consortium name="Ensembl"/>
        </authorList>
    </citation>
    <scope>IDENTIFICATION</scope>
    <source>
        <strain evidence="7">Isolate ISIS603380</strain>
    </source>
</reference>
<keyword evidence="8" id="KW-1185">Reference proteome</keyword>
<organism evidence="7 8">
    <name type="scientific">Loxodonta africana</name>
    <name type="common">African elephant</name>
    <dbReference type="NCBI Taxonomy" id="9785"/>
    <lineage>
        <taxon>Eukaryota</taxon>
        <taxon>Metazoa</taxon>
        <taxon>Chordata</taxon>
        <taxon>Craniata</taxon>
        <taxon>Vertebrata</taxon>
        <taxon>Euteleostomi</taxon>
        <taxon>Mammalia</taxon>
        <taxon>Eutheria</taxon>
        <taxon>Afrotheria</taxon>
        <taxon>Proboscidea</taxon>
        <taxon>Elephantidae</taxon>
        <taxon>Loxodonta</taxon>
    </lineage>
</organism>
<reference evidence="7 8" key="1">
    <citation type="submission" date="2009-06" db="EMBL/GenBank/DDBJ databases">
        <title>The Genome Sequence of Loxodonta africana (African elephant).</title>
        <authorList>
            <person name="Di Palma F."/>
            <person name="Heiman D."/>
            <person name="Young S."/>
            <person name="Johnson J."/>
            <person name="Lander E.S."/>
            <person name="Lindblad-Toh K."/>
        </authorList>
    </citation>
    <scope>NUCLEOTIDE SEQUENCE [LARGE SCALE GENOMIC DNA]</scope>
    <source>
        <strain evidence="7 8">Isolate ISIS603380</strain>
    </source>
</reference>
<dbReference type="InterPro" id="IPR036236">
    <property type="entry name" value="Znf_C2H2_sf"/>
</dbReference>
<dbReference type="SUPFAM" id="SSF57667">
    <property type="entry name" value="beta-beta-alpha zinc fingers"/>
    <property type="match status" value="1"/>
</dbReference>